<evidence type="ECO:0000256" key="3">
    <source>
        <dbReference type="ARBA" id="ARBA00022989"/>
    </source>
</evidence>
<name>A0ABW3M4D2_9PSEU</name>
<reference evidence="8" key="1">
    <citation type="journal article" date="2019" name="Int. J. Syst. Evol. Microbiol.">
        <title>The Global Catalogue of Microorganisms (GCM) 10K type strain sequencing project: providing services to taxonomists for standard genome sequencing and annotation.</title>
        <authorList>
            <consortium name="The Broad Institute Genomics Platform"/>
            <consortium name="The Broad Institute Genome Sequencing Center for Infectious Disease"/>
            <person name="Wu L."/>
            <person name="Ma J."/>
        </authorList>
    </citation>
    <scope>NUCLEOTIDE SEQUENCE [LARGE SCALE GENOMIC DNA]</scope>
    <source>
        <strain evidence="8">JCM 31486</strain>
    </source>
</reference>
<feature type="transmembrane region" description="Helical" evidence="5">
    <location>
        <begin position="93"/>
        <end position="109"/>
    </location>
</feature>
<dbReference type="Pfam" id="PF01061">
    <property type="entry name" value="ABC2_membrane"/>
    <property type="match status" value="1"/>
</dbReference>
<dbReference type="Proteomes" id="UP001597045">
    <property type="component" value="Unassembled WGS sequence"/>
</dbReference>
<accession>A0ABW3M4D2</accession>
<dbReference type="InterPro" id="IPR013525">
    <property type="entry name" value="ABC2_TM"/>
</dbReference>
<comment type="caution">
    <text evidence="7">The sequence shown here is derived from an EMBL/GenBank/DDBJ whole genome shotgun (WGS) entry which is preliminary data.</text>
</comment>
<keyword evidence="3 5" id="KW-1133">Transmembrane helix</keyword>
<evidence type="ECO:0000313" key="7">
    <source>
        <dbReference type="EMBL" id="MFD1045393.1"/>
    </source>
</evidence>
<feature type="domain" description="ABC-2 type transporter transmembrane" evidence="6">
    <location>
        <begin position="1"/>
        <end position="66"/>
    </location>
</feature>
<evidence type="ECO:0000313" key="8">
    <source>
        <dbReference type="Proteomes" id="UP001597045"/>
    </source>
</evidence>
<evidence type="ECO:0000256" key="2">
    <source>
        <dbReference type="ARBA" id="ARBA00022692"/>
    </source>
</evidence>
<gene>
    <name evidence="7" type="ORF">ACFQ1S_07225</name>
</gene>
<feature type="non-terminal residue" evidence="7">
    <location>
        <position position="110"/>
    </location>
</feature>
<organism evidence="7 8">
    <name type="scientific">Kibdelosporangium lantanae</name>
    <dbReference type="NCBI Taxonomy" id="1497396"/>
    <lineage>
        <taxon>Bacteria</taxon>
        <taxon>Bacillati</taxon>
        <taxon>Actinomycetota</taxon>
        <taxon>Actinomycetes</taxon>
        <taxon>Pseudonocardiales</taxon>
        <taxon>Pseudonocardiaceae</taxon>
        <taxon>Kibdelosporangium</taxon>
    </lineage>
</organism>
<protein>
    <submittedName>
        <fullName evidence="7">ABC transporter permease</fullName>
    </submittedName>
</protein>
<proteinExistence type="predicted"/>
<feature type="transmembrane region" description="Helical" evidence="5">
    <location>
        <begin position="27"/>
        <end position="46"/>
    </location>
</feature>
<sequence>MVAVTISIMAFGLLVSALISNADRGMPILVLVLILQLFLCGMWIPVHGTPVLEQLSWLMPARWGFAMGASTGGFPGPPGSPLDPLWKPESGPWLLGLFVQIGLTVVLVVC</sequence>
<comment type="subcellular location">
    <subcellularLocation>
        <location evidence="1">Membrane</location>
        <topology evidence="1">Multi-pass membrane protein</topology>
    </subcellularLocation>
</comment>
<evidence type="ECO:0000256" key="1">
    <source>
        <dbReference type="ARBA" id="ARBA00004141"/>
    </source>
</evidence>
<keyword evidence="4 5" id="KW-0472">Membrane</keyword>
<keyword evidence="8" id="KW-1185">Reference proteome</keyword>
<evidence type="ECO:0000256" key="4">
    <source>
        <dbReference type="ARBA" id="ARBA00023136"/>
    </source>
</evidence>
<evidence type="ECO:0000259" key="6">
    <source>
        <dbReference type="Pfam" id="PF01061"/>
    </source>
</evidence>
<keyword evidence="2 5" id="KW-0812">Transmembrane</keyword>
<evidence type="ECO:0000256" key="5">
    <source>
        <dbReference type="SAM" id="Phobius"/>
    </source>
</evidence>
<dbReference type="EMBL" id="JBHTIS010000286">
    <property type="protein sequence ID" value="MFD1045393.1"/>
    <property type="molecule type" value="Genomic_DNA"/>
</dbReference>